<dbReference type="CDD" id="cd05271">
    <property type="entry name" value="NDUFA9_like_SDR_a"/>
    <property type="match status" value="1"/>
</dbReference>
<dbReference type="STRING" id="1555241.A0A4P9X9H6"/>
<name>A0A4P9X9H6_9FUNG</name>
<feature type="domain" description="NAD(P)-binding" evidence="1">
    <location>
        <begin position="64"/>
        <end position="209"/>
    </location>
</feature>
<reference evidence="3" key="1">
    <citation type="journal article" date="2018" name="Nat. Microbiol.">
        <title>Leveraging single-cell genomics to expand the fungal tree of life.</title>
        <authorList>
            <person name="Ahrendt S.R."/>
            <person name="Quandt C.A."/>
            <person name="Ciobanu D."/>
            <person name="Clum A."/>
            <person name="Salamov A."/>
            <person name="Andreopoulos B."/>
            <person name="Cheng J.F."/>
            <person name="Woyke T."/>
            <person name="Pelin A."/>
            <person name="Henrissat B."/>
            <person name="Reynolds N.K."/>
            <person name="Benny G.L."/>
            <person name="Smith M.E."/>
            <person name="James T.Y."/>
            <person name="Grigoriev I.V."/>
        </authorList>
    </citation>
    <scope>NUCLEOTIDE SEQUENCE [LARGE SCALE GENOMIC DNA]</scope>
    <source>
        <strain evidence="3">ATCC 52028</strain>
    </source>
</reference>
<dbReference type="InterPro" id="IPR016040">
    <property type="entry name" value="NAD(P)-bd_dom"/>
</dbReference>
<dbReference type="PANTHER" id="PTHR12126">
    <property type="entry name" value="NADH-UBIQUINONE OXIDOREDUCTASE 39 KDA SUBUNIT-RELATED"/>
    <property type="match status" value="1"/>
</dbReference>
<organism evidence="2 3">
    <name type="scientific">Caulochytrium protostelioides</name>
    <dbReference type="NCBI Taxonomy" id="1555241"/>
    <lineage>
        <taxon>Eukaryota</taxon>
        <taxon>Fungi</taxon>
        <taxon>Fungi incertae sedis</taxon>
        <taxon>Chytridiomycota</taxon>
        <taxon>Chytridiomycota incertae sedis</taxon>
        <taxon>Chytridiomycetes</taxon>
        <taxon>Caulochytriales</taxon>
        <taxon>Caulochytriaceae</taxon>
        <taxon>Caulochytrium</taxon>
    </lineage>
</organism>
<evidence type="ECO:0000313" key="2">
    <source>
        <dbReference type="EMBL" id="RKP01968.1"/>
    </source>
</evidence>
<dbReference type="SUPFAM" id="SSF51735">
    <property type="entry name" value="NAD(P)-binding Rossmann-fold domains"/>
    <property type="match status" value="1"/>
</dbReference>
<accession>A0A4P9X9H6</accession>
<dbReference type="InterPro" id="IPR036291">
    <property type="entry name" value="NAD(P)-bd_dom_sf"/>
</dbReference>
<keyword evidence="3" id="KW-1185">Reference proteome</keyword>
<gene>
    <name evidence="2" type="ORF">CXG81DRAFT_18326</name>
</gene>
<dbReference type="PANTHER" id="PTHR12126:SF11">
    <property type="entry name" value="NADH DEHYDROGENASE [UBIQUINONE] 1 ALPHA SUBCOMPLEX SUBUNIT 9, MITOCHONDRIAL"/>
    <property type="match status" value="1"/>
</dbReference>
<proteinExistence type="predicted"/>
<evidence type="ECO:0000259" key="1">
    <source>
        <dbReference type="Pfam" id="PF13460"/>
    </source>
</evidence>
<dbReference type="GO" id="GO:0044877">
    <property type="term" value="F:protein-containing complex binding"/>
    <property type="evidence" value="ECO:0007669"/>
    <property type="project" value="TreeGrafter"/>
</dbReference>
<dbReference type="AlphaFoldDB" id="A0A4P9X9H6"/>
<protein>
    <recommendedName>
        <fullName evidence="1">NAD(P)-binding domain-containing protein</fullName>
    </recommendedName>
</protein>
<dbReference type="Gene3D" id="3.40.50.720">
    <property type="entry name" value="NAD(P)-binding Rossmann-like Domain"/>
    <property type="match status" value="1"/>
</dbReference>
<evidence type="ECO:0000313" key="3">
    <source>
        <dbReference type="Proteomes" id="UP000274922"/>
    </source>
</evidence>
<dbReference type="GO" id="GO:0005739">
    <property type="term" value="C:mitochondrion"/>
    <property type="evidence" value="ECO:0007669"/>
    <property type="project" value="TreeGrafter"/>
</dbReference>
<dbReference type="Proteomes" id="UP000274922">
    <property type="component" value="Unassembled WGS sequence"/>
</dbReference>
<dbReference type="InterPro" id="IPR051207">
    <property type="entry name" value="ComplexI_NDUFA9_subunit"/>
</dbReference>
<dbReference type="EMBL" id="ML014156">
    <property type="protein sequence ID" value="RKP01968.1"/>
    <property type="molecule type" value="Genomic_DNA"/>
</dbReference>
<sequence length="383" mass="42712">MLPATRQAPPTAAAAAARLARAAVTTTRRYDHQVVQRVPENAVYQTAGPGGRSSRGDRVVTVFGSTGFLSRYLCRNWAKNGNTLVVPFRASDEDKRHLKVMGDLGQVIPMRWHIEDEKSIAECVRHADVVYNLVGRDFETKNFTFNKAMVEGAQRIARICREEGVERMVHVSALNANVNSPSRFLQAKALGEEVVRAEFADATIVRPAGTYGVEDRFFNRLGWLMRVLPFGIPLPRNGNALISPVHCSDVGMALFQAGRQDRFAGKTIELVGPERYRYRDVVKFFVELCEREKFLFPLPMSTLTMMAQALDTISAVPPITADEVIRHSLDENVTPGTLRFADLGIQPATVDHCIGRYVRPYRTETGRSLEQEIKALSKVLVPV</sequence>
<dbReference type="OrthoDB" id="275457at2759"/>
<dbReference type="Pfam" id="PF13460">
    <property type="entry name" value="NAD_binding_10"/>
    <property type="match status" value="1"/>
</dbReference>